<organism evidence="2 3">
    <name type="scientific">Trichomalopsis sarcophagae</name>
    <dbReference type="NCBI Taxonomy" id="543379"/>
    <lineage>
        <taxon>Eukaryota</taxon>
        <taxon>Metazoa</taxon>
        <taxon>Ecdysozoa</taxon>
        <taxon>Arthropoda</taxon>
        <taxon>Hexapoda</taxon>
        <taxon>Insecta</taxon>
        <taxon>Pterygota</taxon>
        <taxon>Neoptera</taxon>
        <taxon>Endopterygota</taxon>
        <taxon>Hymenoptera</taxon>
        <taxon>Apocrita</taxon>
        <taxon>Proctotrupomorpha</taxon>
        <taxon>Chalcidoidea</taxon>
        <taxon>Pteromalidae</taxon>
        <taxon>Pteromalinae</taxon>
        <taxon>Trichomalopsis</taxon>
    </lineage>
</organism>
<evidence type="ECO:0000256" key="1">
    <source>
        <dbReference type="SAM" id="MobiDB-lite"/>
    </source>
</evidence>
<proteinExistence type="predicted"/>
<protein>
    <submittedName>
        <fullName evidence="2">Uncharacterized protein</fullName>
    </submittedName>
</protein>
<evidence type="ECO:0000313" key="3">
    <source>
        <dbReference type="Proteomes" id="UP000215335"/>
    </source>
</evidence>
<feature type="region of interest" description="Disordered" evidence="1">
    <location>
        <begin position="33"/>
        <end position="60"/>
    </location>
</feature>
<reference evidence="2 3" key="1">
    <citation type="journal article" date="2017" name="Curr. Biol.">
        <title>The Evolution of Venom by Co-option of Single-Copy Genes.</title>
        <authorList>
            <person name="Martinson E.O."/>
            <person name="Mrinalini"/>
            <person name="Kelkar Y.D."/>
            <person name="Chang C.H."/>
            <person name="Werren J.H."/>
        </authorList>
    </citation>
    <scope>NUCLEOTIDE SEQUENCE [LARGE SCALE GENOMIC DNA]</scope>
    <source>
        <strain evidence="2 3">Alberta</strain>
        <tissue evidence="2">Whole body</tissue>
    </source>
</reference>
<keyword evidence="3" id="KW-1185">Reference proteome</keyword>
<dbReference type="AlphaFoldDB" id="A0A232EXR7"/>
<dbReference type="EMBL" id="NNAY01001706">
    <property type="protein sequence ID" value="OXU23172.1"/>
    <property type="molecule type" value="Genomic_DNA"/>
</dbReference>
<sequence length="60" mass="6655">MEPSVVGRHFRASRVQRLSDAFPLKMARAKRRFTSPAQPKCVAGKTQAPEPSERTVVAAF</sequence>
<dbReference type="Proteomes" id="UP000215335">
    <property type="component" value="Unassembled WGS sequence"/>
</dbReference>
<accession>A0A232EXR7</accession>
<gene>
    <name evidence="2" type="ORF">TSAR_001488</name>
</gene>
<evidence type="ECO:0000313" key="2">
    <source>
        <dbReference type="EMBL" id="OXU23172.1"/>
    </source>
</evidence>
<name>A0A232EXR7_9HYME</name>
<comment type="caution">
    <text evidence="2">The sequence shown here is derived from an EMBL/GenBank/DDBJ whole genome shotgun (WGS) entry which is preliminary data.</text>
</comment>